<evidence type="ECO:0000313" key="7">
    <source>
        <dbReference type="EMBL" id="RQD81653.1"/>
    </source>
</evidence>
<comment type="function">
    <text evidence="6">Component of the A-type ATP synthase that produces ATP from ADP in the presence of a proton gradient across the membrane.</text>
</comment>
<gene>
    <name evidence="7" type="primary">ahaC</name>
    <name evidence="6" type="synonym">atpC</name>
    <name evidence="7" type="ORF">D5R95_07935</name>
</gene>
<keyword evidence="6" id="KW-1003">Cell membrane</keyword>
<evidence type="ECO:0000256" key="1">
    <source>
        <dbReference type="ARBA" id="ARBA00006709"/>
    </source>
</evidence>
<keyword evidence="3 6" id="KW-0375">Hydrogen ion transport</keyword>
<dbReference type="GO" id="GO:0005886">
    <property type="term" value="C:plasma membrane"/>
    <property type="evidence" value="ECO:0007669"/>
    <property type="project" value="UniProtKB-SubCell"/>
</dbReference>
<reference evidence="7 8" key="1">
    <citation type="submission" date="2018-08" db="EMBL/GenBank/DDBJ databases">
        <title>The metabolism and importance of syntrophic acetate oxidation coupled to methane or sulfide production in haloalkaline environments.</title>
        <authorList>
            <person name="Timmers P.H.A."/>
            <person name="Vavourakis C.D."/>
            <person name="Sorokin D.Y."/>
            <person name="Sinninghe Damste J.S."/>
            <person name="Muyzer G."/>
            <person name="Stams A.J.M."/>
            <person name="Plugge C.M."/>
        </authorList>
    </citation>
    <scope>NUCLEOTIDE SEQUENCE [LARGE SCALE GENOMIC DNA]</scope>
    <source>
        <strain evidence="7">MSAO_Arc3</strain>
    </source>
</reference>
<dbReference type="GO" id="GO:0005524">
    <property type="term" value="F:ATP binding"/>
    <property type="evidence" value="ECO:0007669"/>
    <property type="project" value="UniProtKB-UniRule"/>
</dbReference>
<dbReference type="Gene3D" id="1.20.1690.10">
    <property type="entry name" value="V-type ATP synthase subunit C domain"/>
    <property type="match status" value="2"/>
</dbReference>
<dbReference type="GO" id="GO:0046961">
    <property type="term" value="F:proton-transporting ATPase activity, rotational mechanism"/>
    <property type="evidence" value="ECO:0007669"/>
    <property type="project" value="InterPro"/>
</dbReference>
<dbReference type="Gene3D" id="1.10.132.50">
    <property type="entry name" value="ATP synthase (C/AC39) subunit, domain 3"/>
    <property type="match status" value="1"/>
</dbReference>
<sequence length="372" mass="43277">MSLMDTIERGWNGLKRGWNGLIGTRHIKGSRKGTANYSYLNARVKGMKSHLFPKETYPRLMNMEIDQIARYIQESSYKEDIDQLAQSYESADLVEHALNRNLAVSFTKLINISEDEPKYLITEYLRKFDVWNIKTILRGKHVGASSAEIKENLVSAGEYTYTFLSGLAGKESTDEVIEAFSESYYYQILKQFDGTNLSDIENMLDKMYYEHLYQSIYETRTKEFKLFLRFVQTEIDVRNLLTLFRTKKENLAEDEIMEMMIDNGHVFEMDDLKKLVSLSYEEFIDELKRYSLWDKISDCCSIEMSSLIAMETSLKKYSLTYARQFSHANPLSIATIMDYIITKNNEVNNLRIIVRGKSAGLSDEVIRNQLVI</sequence>
<keyword evidence="2 6" id="KW-0813">Transport</keyword>
<dbReference type="HAMAP" id="MF_00314">
    <property type="entry name" value="ATP_synth_C_arch"/>
    <property type="match status" value="1"/>
</dbReference>
<dbReference type="AlphaFoldDB" id="A0A424YRJ7"/>
<dbReference type="InterPro" id="IPR035067">
    <property type="entry name" value="V-type_ATPase_csu/dsu"/>
</dbReference>
<dbReference type="PANTHER" id="PTHR38682:SF1">
    <property type="entry name" value="V-TYPE ATP SYNTHASE SUBUNIT C"/>
    <property type="match status" value="1"/>
</dbReference>
<evidence type="ECO:0000256" key="6">
    <source>
        <dbReference type="HAMAP-Rule" id="MF_00314"/>
    </source>
</evidence>
<dbReference type="InterPro" id="IPR002843">
    <property type="entry name" value="ATPase_V0-cplx_csu/dsu"/>
</dbReference>
<comment type="subcellular location">
    <subcellularLocation>
        <location evidence="6">Cell membrane</location>
        <topology evidence="6">Peripheral membrane protein</topology>
    </subcellularLocation>
</comment>
<dbReference type="InterPro" id="IPR036079">
    <property type="entry name" value="ATPase_csu/dsu_sf"/>
</dbReference>
<comment type="subunit">
    <text evidence="6">Has multiple subunits with at least A(3), B(3), C, D, E, F, H, I and proteolipid K(x).</text>
</comment>
<dbReference type="GO" id="GO:0042777">
    <property type="term" value="P:proton motive force-driven plasma membrane ATP synthesis"/>
    <property type="evidence" value="ECO:0007669"/>
    <property type="project" value="UniProtKB-UniRule"/>
</dbReference>
<dbReference type="SUPFAM" id="SSF103486">
    <property type="entry name" value="V-type ATP synthase subunit C"/>
    <property type="match status" value="1"/>
</dbReference>
<protein>
    <recommendedName>
        <fullName evidence="6">A-type ATP synthase subunit C</fullName>
    </recommendedName>
</protein>
<comment type="caution">
    <text evidence="7">The sequence shown here is derived from an EMBL/GenBank/DDBJ whole genome shotgun (WGS) entry which is preliminary data.</text>
</comment>
<dbReference type="InterPro" id="IPR050873">
    <property type="entry name" value="V-ATPase_V0D/AC39_subunit"/>
</dbReference>
<dbReference type="PANTHER" id="PTHR38682">
    <property type="entry name" value="V-TYPE ATP SYNTHASE SUBUNIT C"/>
    <property type="match status" value="1"/>
</dbReference>
<dbReference type="EMBL" id="QZAB01000502">
    <property type="protein sequence ID" value="RQD81653.1"/>
    <property type="molecule type" value="Genomic_DNA"/>
</dbReference>
<evidence type="ECO:0000256" key="4">
    <source>
        <dbReference type="ARBA" id="ARBA00023065"/>
    </source>
</evidence>
<evidence type="ECO:0000313" key="8">
    <source>
        <dbReference type="Proteomes" id="UP000284763"/>
    </source>
</evidence>
<name>A0A424YRJ7_9EURY</name>
<dbReference type="InterPro" id="IPR014272">
    <property type="entry name" value="ATPase_V0-cplx_csu"/>
</dbReference>
<comment type="similarity">
    <text evidence="1 6">Belongs to the V-ATPase V0D/AC39 subunit family.</text>
</comment>
<organism evidence="7 8">
    <name type="scientific">Methanosalsum natronophilum</name>
    <dbReference type="NCBI Taxonomy" id="768733"/>
    <lineage>
        <taxon>Archaea</taxon>
        <taxon>Methanobacteriati</taxon>
        <taxon>Methanobacteriota</taxon>
        <taxon>Stenosarchaea group</taxon>
        <taxon>Methanomicrobia</taxon>
        <taxon>Methanosarcinales</taxon>
        <taxon>Methanosarcinaceae</taxon>
        <taxon>Methanosalsum</taxon>
    </lineage>
</organism>
<dbReference type="InterPro" id="IPR044911">
    <property type="entry name" value="V-type_ATPase_csu/dsu_dom_3"/>
</dbReference>
<dbReference type="Proteomes" id="UP000284763">
    <property type="component" value="Unassembled WGS sequence"/>
</dbReference>
<dbReference type="NCBIfam" id="TIGR02923">
    <property type="entry name" value="AhaC"/>
    <property type="match status" value="1"/>
</dbReference>
<proteinExistence type="inferred from homology"/>
<dbReference type="GO" id="GO:0033179">
    <property type="term" value="C:proton-transporting V-type ATPase, V0 domain"/>
    <property type="evidence" value="ECO:0007669"/>
    <property type="project" value="InterPro"/>
</dbReference>
<dbReference type="NCBIfam" id="NF002268">
    <property type="entry name" value="PRK01198.1-4"/>
    <property type="match status" value="1"/>
</dbReference>
<evidence type="ECO:0000256" key="5">
    <source>
        <dbReference type="ARBA" id="ARBA00023310"/>
    </source>
</evidence>
<evidence type="ECO:0000256" key="2">
    <source>
        <dbReference type="ARBA" id="ARBA00022448"/>
    </source>
</evidence>
<keyword evidence="5 6" id="KW-0066">ATP synthesis</keyword>
<dbReference type="Pfam" id="PF01992">
    <property type="entry name" value="vATP-synt_AC39"/>
    <property type="match status" value="1"/>
</dbReference>
<accession>A0A424YRJ7</accession>
<dbReference type="GO" id="GO:0046933">
    <property type="term" value="F:proton-transporting ATP synthase activity, rotational mechanism"/>
    <property type="evidence" value="ECO:0007669"/>
    <property type="project" value="UniProtKB-UniRule"/>
</dbReference>
<keyword evidence="6" id="KW-0472">Membrane</keyword>
<evidence type="ECO:0000256" key="3">
    <source>
        <dbReference type="ARBA" id="ARBA00022781"/>
    </source>
</evidence>
<keyword evidence="4 6" id="KW-0406">Ion transport</keyword>